<reference evidence="7 8" key="1">
    <citation type="submission" date="2014-06" db="EMBL/GenBank/DDBJ databases">
        <title>Evolutionary Origins and Diversification of the Mycorrhizal Mutualists.</title>
        <authorList>
            <consortium name="DOE Joint Genome Institute"/>
            <consortium name="Mycorrhizal Genomics Consortium"/>
            <person name="Kohler A."/>
            <person name="Kuo A."/>
            <person name="Nagy L.G."/>
            <person name="Floudas D."/>
            <person name="Copeland A."/>
            <person name="Barry K.W."/>
            <person name="Cichocki N."/>
            <person name="Veneault-Fourrey C."/>
            <person name="LaButti K."/>
            <person name="Lindquist E.A."/>
            <person name="Lipzen A."/>
            <person name="Lundell T."/>
            <person name="Morin E."/>
            <person name="Murat C."/>
            <person name="Riley R."/>
            <person name="Ohm R."/>
            <person name="Sun H."/>
            <person name="Tunlid A."/>
            <person name="Henrissat B."/>
            <person name="Grigoriev I.V."/>
            <person name="Hibbett D.S."/>
            <person name="Martin F."/>
        </authorList>
    </citation>
    <scope>NUCLEOTIDE SEQUENCE [LARGE SCALE GENOMIC DNA]</scope>
    <source>
        <strain evidence="7 8">SS14</strain>
    </source>
</reference>
<dbReference type="SMART" id="SM00320">
    <property type="entry name" value="WD40"/>
    <property type="match status" value="14"/>
</dbReference>
<feature type="repeat" description="WD" evidence="3">
    <location>
        <begin position="1481"/>
        <end position="1521"/>
    </location>
</feature>
<dbReference type="PROSITE" id="PS50082">
    <property type="entry name" value="WD_REPEATS_2"/>
    <property type="match status" value="13"/>
</dbReference>
<evidence type="ECO:0000313" key="8">
    <source>
        <dbReference type="Proteomes" id="UP000054279"/>
    </source>
</evidence>
<feature type="domain" description="Nephrocystin 3-like N-terminal" evidence="6">
    <location>
        <begin position="381"/>
        <end position="529"/>
    </location>
</feature>
<feature type="repeat" description="WD" evidence="3">
    <location>
        <begin position="1007"/>
        <end position="1048"/>
    </location>
</feature>
<dbReference type="InterPro" id="IPR036322">
    <property type="entry name" value="WD40_repeat_dom_sf"/>
</dbReference>
<dbReference type="SUPFAM" id="SSF50978">
    <property type="entry name" value="WD40 repeat-like"/>
    <property type="match status" value="3"/>
</dbReference>
<evidence type="ECO:0000259" key="6">
    <source>
        <dbReference type="Pfam" id="PF24883"/>
    </source>
</evidence>
<dbReference type="OrthoDB" id="538223at2759"/>
<dbReference type="PROSITE" id="PS50294">
    <property type="entry name" value="WD_REPEATS_REGION"/>
    <property type="match status" value="12"/>
</dbReference>
<dbReference type="CDD" id="cd00200">
    <property type="entry name" value="WD40"/>
    <property type="match status" value="2"/>
</dbReference>
<evidence type="ECO:0000256" key="2">
    <source>
        <dbReference type="ARBA" id="ARBA00022737"/>
    </source>
</evidence>
<feature type="repeat" description="WD" evidence="3">
    <location>
        <begin position="1438"/>
        <end position="1479"/>
    </location>
</feature>
<feature type="repeat" description="WD" evidence="3">
    <location>
        <begin position="1273"/>
        <end position="1298"/>
    </location>
</feature>
<feature type="repeat" description="WD" evidence="3">
    <location>
        <begin position="1179"/>
        <end position="1220"/>
    </location>
</feature>
<feature type="repeat" description="WD" evidence="3">
    <location>
        <begin position="1230"/>
        <end position="1264"/>
    </location>
</feature>
<accession>A0A0C9USR6</accession>
<dbReference type="InterPro" id="IPR055442">
    <property type="entry name" value="Beta-prop_EML-like_2nd"/>
</dbReference>
<dbReference type="InterPro" id="IPR027417">
    <property type="entry name" value="P-loop_NTPase"/>
</dbReference>
<feature type="compositionally biased region" description="Basic and acidic residues" evidence="4">
    <location>
        <begin position="1"/>
        <end position="12"/>
    </location>
</feature>
<dbReference type="InterPro" id="IPR050349">
    <property type="entry name" value="WD_LIS1/nudF_dynein_reg"/>
</dbReference>
<keyword evidence="2" id="KW-0677">Repeat</keyword>
<dbReference type="PANTHER" id="PTHR44129">
    <property type="entry name" value="WD REPEAT-CONTAINING PROTEIN POP1"/>
    <property type="match status" value="1"/>
</dbReference>
<feature type="repeat" description="WD" evidence="3">
    <location>
        <begin position="1309"/>
        <end position="1350"/>
    </location>
</feature>
<dbReference type="Gene3D" id="2.130.10.10">
    <property type="entry name" value="YVTN repeat-like/Quinoprotein amine dehydrogenase"/>
    <property type="match status" value="6"/>
</dbReference>
<feature type="region of interest" description="Disordered" evidence="4">
    <location>
        <begin position="1"/>
        <end position="89"/>
    </location>
</feature>
<proteinExistence type="predicted"/>
<dbReference type="InterPro" id="IPR019775">
    <property type="entry name" value="WD40_repeat_CS"/>
</dbReference>
<dbReference type="Pfam" id="PF24883">
    <property type="entry name" value="NPHP3_N"/>
    <property type="match status" value="1"/>
</dbReference>
<dbReference type="Proteomes" id="UP000054279">
    <property type="component" value="Unassembled WGS sequence"/>
</dbReference>
<dbReference type="Pfam" id="PF00400">
    <property type="entry name" value="WD40"/>
    <property type="match status" value="9"/>
</dbReference>
<feature type="repeat" description="WD" evidence="3">
    <location>
        <begin position="1093"/>
        <end position="1134"/>
    </location>
</feature>
<feature type="repeat" description="WD" evidence="3">
    <location>
        <begin position="1136"/>
        <end position="1177"/>
    </location>
</feature>
<evidence type="ECO:0008006" key="9">
    <source>
        <dbReference type="Google" id="ProtNLM"/>
    </source>
</evidence>
<organism evidence="7 8">
    <name type="scientific">Sphaerobolus stellatus (strain SS14)</name>
    <dbReference type="NCBI Taxonomy" id="990650"/>
    <lineage>
        <taxon>Eukaryota</taxon>
        <taxon>Fungi</taxon>
        <taxon>Dikarya</taxon>
        <taxon>Basidiomycota</taxon>
        <taxon>Agaricomycotina</taxon>
        <taxon>Agaricomycetes</taxon>
        <taxon>Phallomycetidae</taxon>
        <taxon>Geastrales</taxon>
        <taxon>Sphaerobolaceae</taxon>
        <taxon>Sphaerobolus</taxon>
    </lineage>
</organism>
<dbReference type="EMBL" id="KN837308">
    <property type="protein sequence ID" value="KIJ28371.1"/>
    <property type="molecule type" value="Genomic_DNA"/>
</dbReference>
<evidence type="ECO:0000256" key="1">
    <source>
        <dbReference type="ARBA" id="ARBA00022574"/>
    </source>
</evidence>
<feature type="repeat" description="WD" evidence="3">
    <location>
        <begin position="1050"/>
        <end position="1091"/>
    </location>
</feature>
<dbReference type="InterPro" id="IPR020472">
    <property type="entry name" value="WD40_PAC1"/>
</dbReference>
<feature type="repeat" description="WD" evidence="3">
    <location>
        <begin position="1352"/>
        <end position="1393"/>
    </location>
</feature>
<sequence>MDDKGSKSERSGIRKTFGRSQPRLSDQGDPPPSSTSLACDDTRGPVPPPAPTPERKRDRFLNAIHGKFGSKSRLTSPAPEPNKFVATGDSDSLAKERLDSAGTTVQHAKAAFDALGLAPRVVTTGVDKGDHVVVAGTSVLKTIDPLLKNLKVFHKATETLASVHPYAKIALCIFTFASKMIEKQLERDDKIGTLLDTMSRTYDIIRVASQDEIVPELQPRLQSQKQVLEALTTLTIHCGNYITKYCWNASFAARIVKNTLKDDSSRIELYMMSFEQLRKDLDSHAIIITQRVILQTEEEIIQIKGGVLEIKANLEGIDQKLNQLHNDFKIRDMVCAKGAGFNTEKECLSGTRAELITEILEWINSPNSKMNGGKEQTNPNPHQSIFWLHGVAGSGKSAVAHTIGHILSRIHQLGSFFCFDINQEADLRHVKIFRTITADLADQYPAFKLALAPAIDHDLCGTNDLSRQWKNLLLEPAHKAENSFEGPIVIIIDALDESGDSTTRTKLLSLLVSGAHELPSNFRFLVTSRTLPDICKIMFNSSSVLSKDITAFDVDHDITAYFQFHLGELDSVYFNHSQITWLTKRAGGLFLWAYLACEFIKVSDYAGNTPKEQFEDLAKIEPYSDNPEKNLKGIYSTILDQVFGKSGERARNRFCLVIGFILAATQPVTISQLVHLLQYYDPAKSYKDTVEPVLKYMGALLSGITTDDIPIRPLHASFREFLTQDKTSNQFYIDIKQANGYLAQAALKILSNELKFNICNLESSYIANTAVKGLQERINNISFALRYSCHNWATHLCNSSTHSSSSVLSIYVTEFTNSHLLFWIEVLSLEDKLQVASDELNNLLLWLEKIQYLPDIALLTHDTLKFLRVFGTAIRHSTPHLYLSVLSFSPELSSFRDKYNNFFHQIPRIINGWEQTWPLNQAVIQTDSCVQSFAISPDGKQIVTTSSYSLQLWNGLTYELVGQLLDGHTGFVNSTAFSSDGKKIVSGSHDKTICLWDTEKQEILAQIQGHTGGVQSVVFAPDGKTIVSGSDDGTICYWSVETQELIGQPLQEHTDCVYSVAFSPDGKTIVSGSSDNTLCIWDIERHDLIGQPLRGHTDWIRSVAFAPDGKTIVSGSHDCKICIWDVEKQELIGQLLQGHTHLVCSVAFSPDGKTIVSGSWDKTVCVWDVEKHKQIGQPLQGHTDWIHSVSFSPDGKTVLSGSDDRTIHIWDVERPELMNHSFQSLGTYHLQSVAASPDGKTAVSGNANGIIHIWDIEQQKNIAQLQGHTGYVITSVAISPDSKKIVSGSSDNTLCIWDAEKYVLIGQPLQGHTNCVRSVAFAPDGKSIVSGSDDCKICIWDVEKQELIGQPLQGHTSSVCSVAFSPDGKTIVSGSRDETVCVWDVEKHKQIGQPIQWHTNWVQSVAFSPKGTMIVSGSYDGTICICDVEKQELIGHPLEGHTNVVQSVAFSPDGKTIVSGSWDKTVRVWDVEKHKQIGQPLQGHSGFIQSVAFTPDGKIISGSDDSTIRIWNTNIHDDIRNHQESKMVTTSLIPSTADGLEEMLSQCIAFSNNLKHALNDLISFLEDNSSSESHDSSSSDAHDSLPPIIYMNKEGWIIGPENRLLLWIPLSYRKGLIWNCGLGTFGIPNVELDLSDFAHGKEWTKCYKGNS</sequence>
<keyword evidence="1 3" id="KW-0853">WD repeat</keyword>
<evidence type="ECO:0000313" key="7">
    <source>
        <dbReference type="EMBL" id="KIJ28371.1"/>
    </source>
</evidence>
<gene>
    <name evidence="7" type="ORF">M422DRAFT_270371</name>
</gene>
<feature type="domain" description="EML-like second beta-propeller" evidence="5">
    <location>
        <begin position="1361"/>
        <end position="1529"/>
    </location>
</feature>
<dbReference type="PROSITE" id="PS00678">
    <property type="entry name" value="WD_REPEATS_1"/>
    <property type="match status" value="9"/>
</dbReference>
<evidence type="ECO:0000259" key="5">
    <source>
        <dbReference type="Pfam" id="PF23414"/>
    </source>
</evidence>
<dbReference type="HOGENOM" id="CLU_000288_6_3_1"/>
<dbReference type="PRINTS" id="PR00320">
    <property type="entry name" value="GPROTEINBRPT"/>
</dbReference>
<name>A0A0C9USR6_SPHS4</name>
<protein>
    <recommendedName>
        <fullName evidence="9">WD40 repeat-like protein</fullName>
    </recommendedName>
</protein>
<dbReference type="Gene3D" id="3.40.50.300">
    <property type="entry name" value="P-loop containing nucleotide triphosphate hydrolases"/>
    <property type="match status" value="1"/>
</dbReference>
<dbReference type="Pfam" id="PF23414">
    <property type="entry name" value="Beta-prop_EML_2"/>
    <property type="match status" value="1"/>
</dbReference>
<feature type="repeat" description="WD" evidence="3">
    <location>
        <begin position="965"/>
        <end position="1006"/>
    </location>
</feature>
<evidence type="ECO:0000256" key="4">
    <source>
        <dbReference type="SAM" id="MobiDB-lite"/>
    </source>
</evidence>
<dbReference type="InterPro" id="IPR001680">
    <property type="entry name" value="WD40_rpt"/>
</dbReference>
<dbReference type="SUPFAM" id="SSF52540">
    <property type="entry name" value="P-loop containing nucleoside triphosphate hydrolases"/>
    <property type="match status" value="1"/>
</dbReference>
<feature type="repeat" description="WD" evidence="3">
    <location>
        <begin position="1395"/>
        <end position="1436"/>
    </location>
</feature>
<dbReference type="InterPro" id="IPR015943">
    <property type="entry name" value="WD40/YVTN_repeat-like_dom_sf"/>
</dbReference>
<keyword evidence="8" id="KW-1185">Reference proteome</keyword>
<evidence type="ECO:0000256" key="3">
    <source>
        <dbReference type="PROSITE-ProRule" id="PRU00221"/>
    </source>
</evidence>
<dbReference type="InterPro" id="IPR056884">
    <property type="entry name" value="NPHP3-like_N"/>
</dbReference>